<organism evidence="1 2">
    <name type="scientific">Elysia marginata</name>
    <dbReference type="NCBI Taxonomy" id="1093978"/>
    <lineage>
        <taxon>Eukaryota</taxon>
        <taxon>Metazoa</taxon>
        <taxon>Spiralia</taxon>
        <taxon>Lophotrochozoa</taxon>
        <taxon>Mollusca</taxon>
        <taxon>Gastropoda</taxon>
        <taxon>Heterobranchia</taxon>
        <taxon>Euthyneura</taxon>
        <taxon>Panpulmonata</taxon>
        <taxon>Sacoglossa</taxon>
        <taxon>Placobranchoidea</taxon>
        <taxon>Plakobranchidae</taxon>
        <taxon>Elysia</taxon>
    </lineage>
</organism>
<accession>A0AAV4EK74</accession>
<gene>
    <name evidence="1" type="ORF">ElyMa_003551300</name>
</gene>
<name>A0AAV4EK74_9GAST</name>
<proteinExistence type="predicted"/>
<evidence type="ECO:0000313" key="1">
    <source>
        <dbReference type="EMBL" id="GFR61234.1"/>
    </source>
</evidence>
<comment type="caution">
    <text evidence="1">The sequence shown here is derived from an EMBL/GenBank/DDBJ whole genome shotgun (WGS) entry which is preliminary data.</text>
</comment>
<reference evidence="1 2" key="1">
    <citation type="journal article" date="2021" name="Elife">
        <title>Chloroplast acquisition without the gene transfer in kleptoplastic sea slugs, Plakobranchus ocellatus.</title>
        <authorList>
            <person name="Maeda T."/>
            <person name="Takahashi S."/>
            <person name="Yoshida T."/>
            <person name="Shimamura S."/>
            <person name="Takaki Y."/>
            <person name="Nagai Y."/>
            <person name="Toyoda A."/>
            <person name="Suzuki Y."/>
            <person name="Arimoto A."/>
            <person name="Ishii H."/>
            <person name="Satoh N."/>
            <person name="Nishiyama T."/>
            <person name="Hasebe M."/>
            <person name="Maruyama T."/>
            <person name="Minagawa J."/>
            <person name="Obokata J."/>
            <person name="Shigenobu S."/>
        </authorList>
    </citation>
    <scope>NUCLEOTIDE SEQUENCE [LARGE SCALE GENOMIC DNA]</scope>
</reference>
<dbReference type="EMBL" id="BMAT01007269">
    <property type="protein sequence ID" value="GFR61234.1"/>
    <property type="molecule type" value="Genomic_DNA"/>
</dbReference>
<sequence length="103" mass="12103">MRPVVQKSDLGYCNSKLSSIMAAHRYTVTWWSQSCLINMRHIPTILWIWPIVIMAVSKMKEKFRDQRFESEKGLSFATEEAVRQLHKVSYVTRLDGLMHSMLE</sequence>
<dbReference type="Proteomes" id="UP000762676">
    <property type="component" value="Unassembled WGS sequence"/>
</dbReference>
<keyword evidence="2" id="KW-1185">Reference proteome</keyword>
<evidence type="ECO:0000313" key="2">
    <source>
        <dbReference type="Proteomes" id="UP000762676"/>
    </source>
</evidence>
<protein>
    <submittedName>
        <fullName evidence="1">Uncharacterized protein</fullName>
    </submittedName>
</protein>
<dbReference type="AlphaFoldDB" id="A0AAV4EK74"/>